<reference evidence="3 4" key="1">
    <citation type="journal article" date="2011" name="PLoS Pathog.">
        <title>Dynamic evolution of pathogenicity revealed by sequencing and comparative genomics of 19 Pseudomonas syringae isolates.</title>
        <authorList>
            <person name="Baltrus D.A."/>
            <person name="Nishimura M.T."/>
            <person name="Romanchuk A."/>
            <person name="Chang J.H."/>
            <person name="Mukhtar M.S."/>
            <person name="Cherkis K."/>
            <person name="Roach J."/>
            <person name="Grant S.R."/>
            <person name="Jones C.D."/>
            <person name="Dangl J.L."/>
        </authorList>
    </citation>
    <scope>NUCLEOTIDE SEQUENCE [LARGE SCALE GENOMIC DNA]</scope>
    <source>
        <strain evidence="4">race 4</strain>
    </source>
</reference>
<dbReference type="InterPro" id="IPR050834">
    <property type="entry name" value="Glycosyltransf_2"/>
</dbReference>
<protein>
    <submittedName>
        <fullName evidence="3">Glycosyl transferase, group 2 family protein</fullName>
    </submittedName>
</protein>
<dbReference type="GO" id="GO:0016740">
    <property type="term" value="F:transferase activity"/>
    <property type="evidence" value="ECO:0007669"/>
    <property type="project" value="UniProtKB-KW"/>
</dbReference>
<evidence type="ECO:0000313" key="4">
    <source>
        <dbReference type="Proteomes" id="UP000005466"/>
    </source>
</evidence>
<dbReference type="AlphaFoldDB" id="F3CDD5"/>
<dbReference type="EMBL" id="ADWY01001642">
    <property type="protein sequence ID" value="EGH17277.1"/>
    <property type="molecule type" value="Genomic_DNA"/>
</dbReference>
<organism evidence="3 4">
    <name type="scientific">Pseudomonas savastanoi pv. glycinea str. race 4</name>
    <dbReference type="NCBI Taxonomy" id="875330"/>
    <lineage>
        <taxon>Bacteria</taxon>
        <taxon>Pseudomonadati</taxon>
        <taxon>Pseudomonadota</taxon>
        <taxon>Gammaproteobacteria</taxon>
        <taxon>Pseudomonadales</taxon>
        <taxon>Pseudomonadaceae</taxon>
        <taxon>Pseudomonas</taxon>
    </lineage>
</organism>
<feature type="non-terminal residue" evidence="3">
    <location>
        <position position="1"/>
    </location>
</feature>
<evidence type="ECO:0000259" key="2">
    <source>
        <dbReference type="Pfam" id="PF00535"/>
    </source>
</evidence>
<comment type="caution">
    <text evidence="3">The sequence shown here is derived from an EMBL/GenBank/DDBJ whole genome shotgun (WGS) entry which is preliminary data.</text>
</comment>
<proteinExistence type="predicted"/>
<dbReference type="PANTHER" id="PTHR43685">
    <property type="entry name" value="GLYCOSYLTRANSFERASE"/>
    <property type="match status" value="1"/>
</dbReference>
<dbReference type="Proteomes" id="UP000005466">
    <property type="component" value="Unassembled WGS sequence"/>
</dbReference>
<evidence type="ECO:0000313" key="3">
    <source>
        <dbReference type="EMBL" id="EGH17277.1"/>
    </source>
</evidence>
<keyword evidence="1" id="KW-0997">Cell inner membrane</keyword>
<keyword evidence="1" id="KW-1003">Cell membrane</keyword>
<keyword evidence="3" id="KW-0808">Transferase</keyword>
<dbReference type="Pfam" id="PF00535">
    <property type="entry name" value="Glycos_transf_2"/>
    <property type="match status" value="1"/>
</dbReference>
<dbReference type="InterPro" id="IPR029044">
    <property type="entry name" value="Nucleotide-diphossugar_trans"/>
</dbReference>
<dbReference type="SUPFAM" id="SSF53448">
    <property type="entry name" value="Nucleotide-diphospho-sugar transferases"/>
    <property type="match status" value="2"/>
</dbReference>
<dbReference type="GO" id="GO:0044010">
    <property type="term" value="P:single-species biofilm formation"/>
    <property type="evidence" value="ECO:0007669"/>
    <property type="project" value="TreeGrafter"/>
</dbReference>
<dbReference type="Gene3D" id="3.90.550.10">
    <property type="entry name" value="Spore Coat Polysaccharide Biosynthesis Protein SpsA, Chain A"/>
    <property type="match status" value="2"/>
</dbReference>
<evidence type="ECO:0000256" key="1">
    <source>
        <dbReference type="ARBA" id="ARBA00022519"/>
    </source>
</evidence>
<name>F3CDD5_PSESG</name>
<sequence length="274" mass="30658">DWARQLNEVLPLLENADWVYLLRAGDRLTQPSLLVLAERVAQSEGLLCVYSDEGALVDGKSSEPIFKPDFNLDLMRAYPYVGRTLAFQRRNLLDTGGFDPVHGELAPHDFIWRLVESVGPQAVEHIAEVQVESTLTYAEWLSLPQVIEHSESVVSAHLSRIGREHVIHHDQLPLLNRIEYRHATSPLVSVIITTRDQLAALERCVESLLSNTTYPYFEVLIVDNASESADTRAWFAAMSELGSDKLRIYALTEPGSEASAQNLAARHANGDYLL</sequence>
<gene>
    <name evidence="3" type="ORF">Pgy4_30340</name>
</gene>
<accession>F3CDD5</accession>
<feature type="domain" description="Glycosyltransferase 2-like" evidence="2">
    <location>
        <begin position="189"/>
        <end position="273"/>
    </location>
</feature>
<dbReference type="PANTHER" id="PTHR43685:SF2">
    <property type="entry name" value="GLYCOSYLTRANSFERASE 2-LIKE DOMAIN-CONTAINING PROTEIN"/>
    <property type="match status" value="1"/>
</dbReference>
<keyword evidence="1" id="KW-0472">Membrane</keyword>
<feature type="non-terminal residue" evidence="3">
    <location>
        <position position="274"/>
    </location>
</feature>
<dbReference type="InterPro" id="IPR001173">
    <property type="entry name" value="Glyco_trans_2-like"/>
</dbReference>